<dbReference type="PROSITE" id="PS51257">
    <property type="entry name" value="PROKAR_LIPOPROTEIN"/>
    <property type="match status" value="1"/>
</dbReference>
<dbReference type="OrthoDB" id="1231903at2"/>
<keyword evidence="2" id="KW-1185">Reference proteome</keyword>
<organism evidence="1 2">
    <name type="scientific">Soonwooa buanensis</name>
    <dbReference type="NCBI Taxonomy" id="619805"/>
    <lineage>
        <taxon>Bacteria</taxon>
        <taxon>Pseudomonadati</taxon>
        <taxon>Bacteroidota</taxon>
        <taxon>Flavobacteriia</taxon>
        <taxon>Flavobacteriales</taxon>
        <taxon>Weeksellaceae</taxon>
        <taxon>Chryseobacterium group</taxon>
        <taxon>Soonwooa</taxon>
    </lineage>
</organism>
<dbReference type="AlphaFoldDB" id="A0A1T5CHM7"/>
<gene>
    <name evidence="1" type="ORF">SAMN05660477_00075</name>
</gene>
<proteinExistence type="predicted"/>
<dbReference type="RefSeq" id="WP_079665411.1">
    <property type="nucleotide sequence ID" value="NZ_FUYZ01000001.1"/>
</dbReference>
<evidence type="ECO:0008006" key="3">
    <source>
        <dbReference type="Google" id="ProtNLM"/>
    </source>
</evidence>
<reference evidence="1 2" key="1">
    <citation type="submission" date="2017-02" db="EMBL/GenBank/DDBJ databases">
        <authorList>
            <person name="Peterson S.W."/>
        </authorList>
    </citation>
    <scope>NUCLEOTIDE SEQUENCE [LARGE SCALE GENOMIC DNA]</scope>
    <source>
        <strain evidence="1 2">DSM 22323</strain>
    </source>
</reference>
<name>A0A1T5CHM7_9FLAO</name>
<evidence type="ECO:0000313" key="2">
    <source>
        <dbReference type="Proteomes" id="UP000191112"/>
    </source>
</evidence>
<dbReference type="EMBL" id="FUYZ01000001">
    <property type="protein sequence ID" value="SKB58944.1"/>
    <property type="molecule type" value="Genomic_DNA"/>
</dbReference>
<evidence type="ECO:0000313" key="1">
    <source>
        <dbReference type="EMBL" id="SKB58944.1"/>
    </source>
</evidence>
<dbReference type="Proteomes" id="UP000191112">
    <property type="component" value="Unassembled WGS sequence"/>
</dbReference>
<dbReference type="STRING" id="619805.SAMN05660477_00075"/>
<accession>A0A1T5CHM7</accession>
<protein>
    <recommendedName>
        <fullName evidence="3">Lipoprotein</fullName>
    </recommendedName>
</protein>
<sequence length="260" mass="30421">MLKNILLLLSVTFTLFSCGKSYHVEKDKYPNIPKFPKFENNQLKLTKIDEVIFDLEPNHMGAYFQKRFIIKDSMLAVVIFITDQGNTRDPQKNDPYLINLSVINGDKIISTQRSDYDFRLNFKIDSLTNDIIIGKTKYFTKSNYLKNDSIPNLKSDDFFDPYGKFEYDDTVFYKAELLDKIVYDTETKIDGVQNSPIFGLKNVPSFLYYYKIKTKGKEGLTKMDNKLLPEIVTVKDNLYYVEDPVKLSDNQYKINIYKIE</sequence>